<evidence type="ECO:0000256" key="9">
    <source>
        <dbReference type="SAM" id="MobiDB-lite"/>
    </source>
</evidence>
<evidence type="ECO:0000256" key="4">
    <source>
        <dbReference type="ARBA" id="ARBA00022837"/>
    </source>
</evidence>
<keyword evidence="7" id="KW-0325">Glycoprotein</keyword>
<dbReference type="OrthoDB" id="6252479at2759"/>
<feature type="region of interest" description="Disordered" evidence="9">
    <location>
        <begin position="270"/>
        <end position="291"/>
    </location>
</feature>
<dbReference type="SUPFAM" id="SSF49313">
    <property type="entry name" value="Cadherin-like"/>
    <property type="match status" value="2"/>
</dbReference>
<dbReference type="InterPro" id="IPR015919">
    <property type="entry name" value="Cadherin-like_sf"/>
</dbReference>
<dbReference type="SMART" id="SM00112">
    <property type="entry name" value="CA"/>
    <property type="match status" value="1"/>
</dbReference>
<evidence type="ECO:0000256" key="2">
    <source>
        <dbReference type="ARBA" id="ARBA00022692"/>
    </source>
</evidence>
<keyword evidence="4 8" id="KW-0106">Calcium</keyword>
<dbReference type="InterPro" id="IPR020894">
    <property type="entry name" value="Cadherin_CS"/>
</dbReference>
<accession>A0A448WYK6</accession>
<evidence type="ECO:0000256" key="8">
    <source>
        <dbReference type="PROSITE-ProRule" id="PRU00043"/>
    </source>
</evidence>
<dbReference type="Proteomes" id="UP000784294">
    <property type="component" value="Unassembled WGS sequence"/>
</dbReference>
<sequence length="299" mass="33025">MVLASPPDREMLCPLASTGKPTYSDVNPAACVLVLRVAYHPPSFSPTSSLETELRTDVTMEPQLITVHVVIEDINDHPPRFPVDRLTEELGEITSEPEVTYIELPSASDPDAGANGSITYWLVSQDSLHDAKERSDEMIGGTQSASQSVVGTLDTRNHLPFRLELAGISSPMAIPSLTERVITTSEQQHPLPMRLVLSEALDWEQKREYRLVVMARDSGSPVPRTGQLQIDVTVRDENDNRPIFDSPNGEYIVVINESIPQGSNVLRITAEDKDGPSNGQDEISTKVKKNISKHIHSWK</sequence>
<dbReference type="GO" id="GO:0005886">
    <property type="term" value="C:plasma membrane"/>
    <property type="evidence" value="ECO:0007669"/>
    <property type="project" value="InterPro"/>
</dbReference>
<evidence type="ECO:0000256" key="7">
    <source>
        <dbReference type="ARBA" id="ARBA00023180"/>
    </source>
</evidence>
<keyword evidence="2" id="KW-0812">Transmembrane</keyword>
<reference evidence="11" key="1">
    <citation type="submission" date="2018-11" db="EMBL/GenBank/DDBJ databases">
        <authorList>
            <consortium name="Pathogen Informatics"/>
        </authorList>
    </citation>
    <scope>NUCLEOTIDE SEQUENCE</scope>
</reference>
<dbReference type="GO" id="GO:0005509">
    <property type="term" value="F:calcium ion binding"/>
    <property type="evidence" value="ECO:0007669"/>
    <property type="project" value="UniProtKB-UniRule"/>
</dbReference>
<keyword evidence="6" id="KW-0472">Membrane</keyword>
<evidence type="ECO:0000313" key="12">
    <source>
        <dbReference type="Proteomes" id="UP000784294"/>
    </source>
</evidence>
<dbReference type="PANTHER" id="PTHR24028:SF328">
    <property type="entry name" value="CADHERIN-3"/>
    <property type="match status" value="1"/>
</dbReference>
<dbReference type="InterPro" id="IPR050174">
    <property type="entry name" value="Protocadherin/Cadherin-CA"/>
</dbReference>
<feature type="domain" description="Cadherin" evidence="10">
    <location>
        <begin position="106"/>
        <end position="244"/>
    </location>
</feature>
<evidence type="ECO:0000256" key="3">
    <source>
        <dbReference type="ARBA" id="ARBA00022737"/>
    </source>
</evidence>
<dbReference type="PRINTS" id="PR00205">
    <property type="entry name" value="CADHERIN"/>
</dbReference>
<dbReference type="PROSITE" id="PS50268">
    <property type="entry name" value="CADHERIN_2"/>
    <property type="match status" value="1"/>
</dbReference>
<dbReference type="CDD" id="cd11304">
    <property type="entry name" value="Cadherin_repeat"/>
    <property type="match status" value="2"/>
</dbReference>
<proteinExistence type="predicted"/>
<gene>
    <name evidence="11" type="ORF">PXEA_LOCUS17041</name>
</gene>
<comment type="subcellular location">
    <subcellularLocation>
        <location evidence="1">Membrane</location>
        <topology evidence="1">Single-pass membrane protein</topology>
    </subcellularLocation>
</comment>
<evidence type="ECO:0000256" key="5">
    <source>
        <dbReference type="ARBA" id="ARBA00022989"/>
    </source>
</evidence>
<dbReference type="GO" id="GO:0007156">
    <property type="term" value="P:homophilic cell adhesion via plasma membrane adhesion molecules"/>
    <property type="evidence" value="ECO:0007669"/>
    <property type="project" value="InterPro"/>
</dbReference>
<keyword evidence="5" id="KW-1133">Transmembrane helix</keyword>
<evidence type="ECO:0000256" key="1">
    <source>
        <dbReference type="ARBA" id="ARBA00004167"/>
    </source>
</evidence>
<dbReference type="Gene3D" id="2.60.40.60">
    <property type="entry name" value="Cadherins"/>
    <property type="match status" value="2"/>
</dbReference>
<organism evidence="11 12">
    <name type="scientific">Protopolystoma xenopodis</name>
    <dbReference type="NCBI Taxonomy" id="117903"/>
    <lineage>
        <taxon>Eukaryota</taxon>
        <taxon>Metazoa</taxon>
        <taxon>Spiralia</taxon>
        <taxon>Lophotrochozoa</taxon>
        <taxon>Platyhelminthes</taxon>
        <taxon>Monogenea</taxon>
        <taxon>Polyopisthocotylea</taxon>
        <taxon>Polystomatidea</taxon>
        <taxon>Polystomatidae</taxon>
        <taxon>Protopolystoma</taxon>
    </lineage>
</organism>
<dbReference type="EMBL" id="CAAALY010062820">
    <property type="protein sequence ID" value="VEL23601.1"/>
    <property type="molecule type" value="Genomic_DNA"/>
</dbReference>
<evidence type="ECO:0000259" key="10">
    <source>
        <dbReference type="PROSITE" id="PS50268"/>
    </source>
</evidence>
<name>A0A448WYK6_9PLAT</name>
<evidence type="ECO:0000313" key="11">
    <source>
        <dbReference type="EMBL" id="VEL23601.1"/>
    </source>
</evidence>
<dbReference type="AlphaFoldDB" id="A0A448WYK6"/>
<comment type="caution">
    <text evidence="11">The sequence shown here is derived from an EMBL/GenBank/DDBJ whole genome shotgun (WGS) entry which is preliminary data.</text>
</comment>
<keyword evidence="3" id="KW-0677">Repeat</keyword>
<keyword evidence="12" id="KW-1185">Reference proteome</keyword>
<dbReference type="PROSITE" id="PS00232">
    <property type="entry name" value="CADHERIN_1"/>
    <property type="match status" value="2"/>
</dbReference>
<evidence type="ECO:0000256" key="6">
    <source>
        <dbReference type="ARBA" id="ARBA00023136"/>
    </source>
</evidence>
<protein>
    <recommendedName>
        <fullName evidence="10">Cadherin domain-containing protein</fullName>
    </recommendedName>
</protein>
<dbReference type="PANTHER" id="PTHR24028">
    <property type="entry name" value="CADHERIN-87A"/>
    <property type="match status" value="1"/>
</dbReference>
<dbReference type="InterPro" id="IPR002126">
    <property type="entry name" value="Cadherin-like_dom"/>
</dbReference>